<dbReference type="GO" id="GO:0055085">
    <property type="term" value="P:transmembrane transport"/>
    <property type="evidence" value="ECO:0007669"/>
    <property type="project" value="InterPro"/>
</dbReference>
<dbReference type="InterPro" id="IPR000515">
    <property type="entry name" value="MetI-like"/>
</dbReference>
<feature type="transmembrane region" description="Helical" evidence="7">
    <location>
        <begin position="114"/>
        <end position="133"/>
    </location>
</feature>
<evidence type="ECO:0000256" key="1">
    <source>
        <dbReference type="ARBA" id="ARBA00004651"/>
    </source>
</evidence>
<protein>
    <submittedName>
        <fullName evidence="9">ABC transporter permease</fullName>
    </submittedName>
</protein>
<dbReference type="PANTHER" id="PTHR30465">
    <property type="entry name" value="INNER MEMBRANE ABC TRANSPORTER"/>
    <property type="match status" value="1"/>
</dbReference>
<feature type="transmembrane region" description="Helical" evidence="7">
    <location>
        <begin position="267"/>
        <end position="288"/>
    </location>
</feature>
<feature type="transmembrane region" description="Helical" evidence="7">
    <location>
        <begin position="414"/>
        <end position="436"/>
    </location>
</feature>
<comment type="similarity">
    <text evidence="7">Belongs to the binding-protein-dependent transport system permease family.</text>
</comment>
<feature type="transmembrane region" description="Helical" evidence="7">
    <location>
        <begin position="233"/>
        <end position="255"/>
    </location>
</feature>
<keyword evidence="5 7" id="KW-1133">Transmembrane helix</keyword>
<comment type="subcellular location">
    <subcellularLocation>
        <location evidence="1 7">Cell membrane</location>
        <topology evidence="1 7">Multi-pass membrane protein</topology>
    </subcellularLocation>
</comment>
<keyword evidence="3" id="KW-1003">Cell membrane</keyword>
<dbReference type="CDD" id="cd06261">
    <property type="entry name" value="TM_PBP2"/>
    <property type="match status" value="1"/>
</dbReference>
<evidence type="ECO:0000313" key="10">
    <source>
        <dbReference type="Proteomes" id="UP000306420"/>
    </source>
</evidence>
<accession>A0A5R9EIJ4</accession>
<keyword evidence="4 7" id="KW-0812">Transmembrane</keyword>
<dbReference type="EMBL" id="VBSP01000004">
    <property type="protein sequence ID" value="TLQ49119.1"/>
    <property type="molecule type" value="Genomic_DNA"/>
</dbReference>
<feature type="transmembrane region" description="Helical" evidence="7">
    <location>
        <begin position="145"/>
        <end position="165"/>
    </location>
</feature>
<reference evidence="9 10" key="1">
    <citation type="submission" date="2019-05" db="EMBL/GenBank/DDBJ databases">
        <title>The metagenome of a microbial culture collection derived from dairy environment covers the genomic content of the human microbiome.</title>
        <authorList>
            <person name="Roder T."/>
            <person name="Wuthrich D."/>
            <person name="Sattari Z."/>
            <person name="Von Ah U."/>
            <person name="Bar C."/>
            <person name="Ronchi F."/>
            <person name="Macpherson A.J."/>
            <person name="Ganal-Vonarburg S.C."/>
            <person name="Bruggmann R."/>
            <person name="Vergeres G."/>
        </authorList>
    </citation>
    <scope>NUCLEOTIDE SEQUENCE [LARGE SCALE GENOMIC DNA]</scope>
    <source>
        <strain evidence="9 10">FAM 24227</strain>
    </source>
</reference>
<feature type="transmembrane region" description="Helical" evidence="7">
    <location>
        <begin position="355"/>
        <end position="376"/>
    </location>
</feature>
<dbReference type="Pfam" id="PF19300">
    <property type="entry name" value="BPD_transp_1_N"/>
    <property type="match status" value="1"/>
</dbReference>
<feature type="transmembrane region" description="Helical" evidence="7">
    <location>
        <begin position="308"/>
        <end position="326"/>
    </location>
</feature>
<evidence type="ECO:0000256" key="6">
    <source>
        <dbReference type="ARBA" id="ARBA00023136"/>
    </source>
</evidence>
<keyword evidence="6 7" id="KW-0472">Membrane</keyword>
<proteinExistence type="inferred from homology"/>
<dbReference type="Proteomes" id="UP000306420">
    <property type="component" value="Unassembled WGS sequence"/>
</dbReference>
<dbReference type="PROSITE" id="PS50928">
    <property type="entry name" value="ABC_TM1"/>
    <property type="match status" value="1"/>
</dbReference>
<evidence type="ECO:0000256" key="5">
    <source>
        <dbReference type="ARBA" id="ARBA00022989"/>
    </source>
</evidence>
<feature type="domain" description="ABC transmembrane type-1" evidence="8">
    <location>
        <begin position="231"/>
        <end position="433"/>
    </location>
</feature>
<evidence type="ECO:0000256" key="2">
    <source>
        <dbReference type="ARBA" id="ARBA00022448"/>
    </source>
</evidence>
<gene>
    <name evidence="9" type="ORF">FEZ33_02375</name>
</gene>
<dbReference type="GO" id="GO:0005886">
    <property type="term" value="C:plasma membrane"/>
    <property type="evidence" value="ECO:0007669"/>
    <property type="project" value="UniProtKB-SubCell"/>
</dbReference>
<feature type="transmembrane region" description="Helical" evidence="7">
    <location>
        <begin position="9"/>
        <end position="28"/>
    </location>
</feature>
<organism evidence="9 10">
    <name type="scientific">Ruoffia tabacinasalis</name>
    <dbReference type="NCBI Taxonomy" id="87458"/>
    <lineage>
        <taxon>Bacteria</taxon>
        <taxon>Bacillati</taxon>
        <taxon>Bacillota</taxon>
        <taxon>Bacilli</taxon>
        <taxon>Lactobacillales</taxon>
        <taxon>Aerococcaceae</taxon>
        <taxon>Ruoffia</taxon>
    </lineage>
</organism>
<dbReference type="InterPro" id="IPR045621">
    <property type="entry name" value="BPD_transp_1_N"/>
</dbReference>
<comment type="caution">
    <text evidence="9">The sequence shown here is derived from an EMBL/GenBank/DDBJ whole genome shotgun (WGS) entry which is preliminary data.</text>
</comment>
<dbReference type="SUPFAM" id="SSF161098">
    <property type="entry name" value="MetI-like"/>
    <property type="match status" value="1"/>
</dbReference>
<evidence type="ECO:0000256" key="7">
    <source>
        <dbReference type="RuleBase" id="RU363032"/>
    </source>
</evidence>
<name>A0A5R9EIJ4_9LACT</name>
<dbReference type="Gene3D" id="1.10.3720.10">
    <property type="entry name" value="MetI-like"/>
    <property type="match status" value="1"/>
</dbReference>
<evidence type="ECO:0000256" key="4">
    <source>
        <dbReference type="ARBA" id="ARBA00022692"/>
    </source>
</evidence>
<dbReference type="AlphaFoldDB" id="A0A5R9EIJ4"/>
<evidence type="ECO:0000259" key="8">
    <source>
        <dbReference type="PROSITE" id="PS50928"/>
    </source>
</evidence>
<dbReference type="PANTHER" id="PTHR30465:SF0">
    <property type="entry name" value="OLIGOPEPTIDE TRANSPORT SYSTEM PERMEASE PROTEIN APPB"/>
    <property type="match status" value="1"/>
</dbReference>
<dbReference type="OrthoDB" id="9773683at2"/>
<sequence length="446" mass="50784">MQRQWLYKVALWVLGFPLHIIFFVLQIVNYLKNRAQPAVERLSQTEKEAIKQQLLEEERNKQRYFKQNISKEQTEKIVDQRLNNYIQSLITEDDDISKSVSLSDIYSQWVSTPIGFISSIMLALPMYLLMIIYRFPIVRYIAERLFLMVFVIFGVTWIVFTLLYFSPSDPAQNILGIQATPEQIENFNALHGLDDSYWVQLLRTIKGVVTFDLGFTYVGNELVIDALMRRFPITLQVTFFSLAISLVIAIPAGIYSAVKVNSLFDQFFMFIALIGLSIPTFWLGLIFILNFSIRNRWLPATFNPDNPWSLLMPAIVLGTSLAASVARMTRASTLEVIHEDYLLTARSKGMSNWRIIWRHIIPNALIPVITVIGLQFGGMLGGSAVTEQVFNINGVGSYIVEKQFVPDIPAVLGGVIYIAIIVSLVNLVVDLLYALIDPRIRTTLKN</sequence>
<evidence type="ECO:0000256" key="3">
    <source>
        <dbReference type="ARBA" id="ARBA00022475"/>
    </source>
</evidence>
<dbReference type="InterPro" id="IPR035906">
    <property type="entry name" value="MetI-like_sf"/>
</dbReference>
<dbReference type="Pfam" id="PF00528">
    <property type="entry name" value="BPD_transp_1"/>
    <property type="match status" value="1"/>
</dbReference>
<evidence type="ECO:0000313" key="9">
    <source>
        <dbReference type="EMBL" id="TLQ49119.1"/>
    </source>
</evidence>
<keyword evidence="2 7" id="KW-0813">Transport</keyword>